<reference evidence="7 8" key="1">
    <citation type="journal article" date="2019" name="Sci. Rep.">
        <title>Comparative genomics of chytrid fungi reveal insights into the obligate biotrophic and pathogenic lifestyle of Synchytrium endobioticum.</title>
        <authorList>
            <person name="van de Vossenberg B.T.L.H."/>
            <person name="Warris S."/>
            <person name="Nguyen H.D.T."/>
            <person name="van Gent-Pelzer M.P.E."/>
            <person name="Joly D.L."/>
            <person name="van de Geest H.C."/>
            <person name="Bonants P.J.M."/>
            <person name="Smith D.S."/>
            <person name="Levesque C.A."/>
            <person name="van der Lee T.A.J."/>
        </authorList>
    </citation>
    <scope>NUCLEOTIDE SEQUENCE [LARGE SCALE GENOMIC DNA]</scope>
    <source>
        <strain evidence="5 8">LEV6574</strain>
        <strain evidence="6 7">MB42</strain>
    </source>
</reference>
<dbReference type="OrthoDB" id="416729at2759"/>
<dbReference type="PANTHER" id="PTHR15314:SF1">
    <property type="entry name" value="RIBONUCLEASE P PROTEIN SUBUNIT P20"/>
    <property type="match status" value="1"/>
</dbReference>
<dbReference type="InterPro" id="IPR036882">
    <property type="entry name" value="Alba-like_dom_sf"/>
</dbReference>
<evidence type="ECO:0000256" key="4">
    <source>
        <dbReference type="SAM" id="MobiDB-lite"/>
    </source>
</evidence>
<evidence type="ECO:0000313" key="6">
    <source>
        <dbReference type="EMBL" id="TPX43624.1"/>
    </source>
</evidence>
<dbReference type="Proteomes" id="UP000317494">
    <property type="component" value="Unassembled WGS sequence"/>
</dbReference>
<dbReference type="GO" id="GO:0005655">
    <property type="term" value="C:nucleolar ribonuclease P complex"/>
    <property type="evidence" value="ECO:0007669"/>
    <property type="project" value="InterPro"/>
</dbReference>
<dbReference type="STRING" id="286115.A0A507CKL7"/>
<dbReference type="GO" id="GO:0000172">
    <property type="term" value="C:ribonuclease MRP complex"/>
    <property type="evidence" value="ECO:0007669"/>
    <property type="project" value="InterPro"/>
</dbReference>
<evidence type="ECO:0000313" key="7">
    <source>
        <dbReference type="Proteomes" id="UP000317494"/>
    </source>
</evidence>
<organism evidence="5 8">
    <name type="scientific">Synchytrium endobioticum</name>
    <dbReference type="NCBI Taxonomy" id="286115"/>
    <lineage>
        <taxon>Eukaryota</taxon>
        <taxon>Fungi</taxon>
        <taxon>Fungi incertae sedis</taxon>
        <taxon>Chytridiomycota</taxon>
        <taxon>Chytridiomycota incertae sedis</taxon>
        <taxon>Chytridiomycetes</taxon>
        <taxon>Synchytriales</taxon>
        <taxon>Synchytriaceae</taxon>
        <taxon>Synchytrium</taxon>
    </lineage>
</organism>
<gene>
    <name evidence="5" type="ORF">SeLEV6574_g06686</name>
    <name evidence="6" type="ORF">SeMB42_g04662</name>
</gene>
<dbReference type="AlphaFoldDB" id="A0A507CKL7"/>
<name>A0A507CKL7_9FUNG</name>
<feature type="region of interest" description="Disordered" evidence="4">
    <location>
        <begin position="1"/>
        <end position="22"/>
    </location>
</feature>
<evidence type="ECO:0000313" key="5">
    <source>
        <dbReference type="EMBL" id="TPX40301.1"/>
    </source>
</evidence>
<proteinExistence type="predicted"/>
<dbReference type="SUPFAM" id="SSF82704">
    <property type="entry name" value="AlbA-like"/>
    <property type="match status" value="1"/>
</dbReference>
<dbReference type="Proteomes" id="UP000320475">
    <property type="component" value="Unassembled WGS sequence"/>
</dbReference>
<keyword evidence="7" id="KW-1185">Reference proteome</keyword>
<protein>
    <submittedName>
        <fullName evidence="5">Uncharacterized protein</fullName>
    </submittedName>
</protein>
<evidence type="ECO:0000313" key="8">
    <source>
        <dbReference type="Proteomes" id="UP000320475"/>
    </source>
</evidence>
<dbReference type="PANTHER" id="PTHR15314">
    <property type="entry name" value="RIBONUCLEASE P PROTEIN SUBUNIT P20"/>
    <property type="match status" value="1"/>
</dbReference>
<comment type="subcellular location">
    <subcellularLocation>
        <location evidence="1">Nucleus</location>
        <location evidence="1">Nucleolus</location>
    </subcellularLocation>
</comment>
<feature type="region of interest" description="Disordered" evidence="4">
    <location>
        <begin position="38"/>
        <end position="64"/>
    </location>
</feature>
<evidence type="ECO:0000256" key="1">
    <source>
        <dbReference type="ARBA" id="ARBA00004604"/>
    </source>
</evidence>
<dbReference type="Gene3D" id="3.30.110.20">
    <property type="entry name" value="Alba-like domain"/>
    <property type="match status" value="1"/>
</dbReference>
<comment type="caution">
    <text evidence="5">The sequence shown here is derived from an EMBL/GenBank/DDBJ whole genome shotgun (WGS) entry which is preliminary data.</text>
</comment>
<dbReference type="VEuPathDB" id="FungiDB:SeMB42_g04662"/>
<evidence type="ECO:0000256" key="2">
    <source>
        <dbReference type="ARBA" id="ARBA00022694"/>
    </source>
</evidence>
<dbReference type="InterPro" id="IPR014612">
    <property type="entry name" value="Pop7/Rpp20"/>
</dbReference>
<dbReference type="EMBL" id="QEAN01000195">
    <property type="protein sequence ID" value="TPX43624.1"/>
    <property type="molecule type" value="Genomic_DNA"/>
</dbReference>
<dbReference type="Pfam" id="PF12328">
    <property type="entry name" value="Rpp20"/>
    <property type="match status" value="1"/>
</dbReference>
<dbReference type="GO" id="GO:0003676">
    <property type="term" value="F:nucleic acid binding"/>
    <property type="evidence" value="ECO:0007669"/>
    <property type="project" value="InterPro"/>
</dbReference>
<keyword evidence="3" id="KW-0539">Nucleus</keyword>
<keyword evidence="2" id="KW-0819">tRNA processing</keyword>
<dbReference type="GO" id="GO:0001682">
    <property type="term" value="P:tRNA 5'-leader removal"/>
    <property type="evidence" value="ECO:0007669"/>
    <property type="project" value="InterPro"/>
</dbReference>
<dbReference type="EMBL" id="QEAM01000399">
    <property type="protein sequence ID" value="TPX40301.1"/>
    <property type="molecule type" value="Genomic_DNA"/>
</dbReference>
<accession>A0A507CKL7</accession>
<evidence type="ECO:0000256" key="3">
    <source>
        <dbReference type="ARBA" id="ARBA00023242"/>
    </source>
</evidence>
<sequence length="175" mass="19578">MKRKQKAPASTPADTPETPANTRADLLLAAANAIDKPHSNAELFDRRNKKKYTEPPNIRRRPPQRTPTLITDIYISKSTNFIAALRRSRKVLNNPKHGYCTIHGLGAMVLKAASIALRIDDEDPGVYERIVTTSSVACFDDVEDLNNEEQDPHVTRRDTSAIHIRITKKRGVSLV</sequence>